<protein>
    <recommendedName>
        <fullName evidence="6">GGDEF-domain containing protein</fullName>
    </recommendedName>
</protein>
<dbReference type="Pfam" id="PF00563">
    <property type="entry name" value="EAL"/>
    <property type="match status" value="1"/>
</dbReference>
<evidence type="ECO:0000313" key="4">
    <source>
        <dbReference type="EMBL" id="GGJ56071.1"/>
    </source>
</evidence>
<evidence type="ECO:0008006" key="6">
    <source>
        <dbReference type="Google" id="ProtNLM"/>
    </source>
</evidence>
<dbReference type="InterPro" id="IPR052155">
    <property type="entry name" value="Biofilm_reg_signaling"/>
</dbReference>
<dbReference type="PANTHER" id="PTHR44757">
    <property type="entry name" value="DIGUANYLATE CYCLASE DGCP"/>
    <property type="match status" value="1"/>
</dbReference>
<dbReference type="Gene3D" id="3.20.20.450">
    <property type="entry name" value="EAL domain"/>
    <property type="match status" value="1"/>
</dbReference>
<dbReference type="SUPFAM" id="SSF141868">
    <property type="entry name" value="EAL domain-like"/>
    <property type="match status" value="1"/>
</dbReference>
<feature type="domain" description="GGDEF" evidence="3">
    <location>
        <begin position="225"/>
        <end position="357"/>
    </location>
</feature>
<dbReference type="Proteomes" id="UP000632222">
    <property type="component" value="Unassembled WGS sequence"/>
</dbReference>
<dbReference type="SMART" id="SM00267">
    <property type="entry name" value="GGDEF"/>
    <property type="match status" value="1"/>
</dbReference>
<evidence type="ECO:0000259" key="2">
    <source>
        <dbReference type="PROSITE" id="PS50883"/>
    </source>
</evidence>
<dbReference type="RefSeq" id="WP_189008142.1">
    <property type="nucleotide sequence ID" value="NZ_BMOD01000034.1"/>
</dbReference>
<proteinExistence type="predicted"/>
<keyword evidence="1" id="KW-0812">Transmembrane</keyword>
<dbReference type="Pfam" id="PF00990">
    <property type="entry name" value="GGDEF"/>
    <property type="match status" value="1"/>
</dbReference>
<dbReference type="PROSITE" id="PS50883">
    <property type="entry name" value="EAL"/>
    <property type="match status" value="1"/>
</dbReference>
<dbReference type="SUPFAM" id="SSF55073">
    <property type="entry name" value="Nucleotide cyclase"/>
    <property type="match status" value="1"/>
</dbReference>
<dbReference type="CDD" id="cd01949">
    <property type="entry name" value="GGDEF"/>
    <property type="match status" value="1"/>
</dbReference>
<dbReference type="CDD" id="cd01948">
    <property type="entry name" value="EAL"/>
    <property type="match status" value="1"/>
</dbReference>
<accession>A0ABQ2DH64</accession>
<evidence type="ECO:0000313" key="5">
    <source>
        <dbReference type="Proteomes" id="UP000632222"/>
    </source>
</evidence>
<reference evidence="5" key="1">
    <citation type="journal article" date="2019" name="Int. J. Syst. Evol. Microbiol.">
        <title>The Global Catalogue of Microorganisms (GCM) 10K type strain sequencing project: providing services to taxonomists for standard genome sequencing and annotation.</title>
        <authorList>
            <consortium name="The Broad Institute Genomics Platform"/>
            <consortium name="The Broad Institute Genome Sequencing Center for Infectious Disease"/>
            <person name="Wu L."/>
            <person name="Ma J."/>
        </authorList>
    </citation>
    <scope>NUCLEOTIDE SEQUENCE [LARGE SCALE GENOMIC DNA]</scope>
    <source>
        <strain evidence="5">JCM 14370</strain>
    </source>
</reference>
<comment type="caution">
    <text evidence="4">The sequence shown here is derived from an EMBL/GenBank/DDBJ whole genome shotgun (WGS) entry which is preliminary data.</text>
</comment>
<feature type="transmembrane region" description="Helical" evidence="1">
    <location>
        <begin position="101"/>
        <end position="117"/>
    </location>
</feature>
<keyword evidence="1" id="KW-1133">Transmembrane helix</keyword>
<feature type="transmembrane region" description="Helical" evidence="1">
    <location>
        <begin position="43"/>
        <end position="61"/>
    </location>
</feature>
<feature type="transmembrane region" description="Helical" evidence="1">
    <location>
        <begin position="152"/>
        <end position="177"/>
    </location>
</feature>
<dbReference type="InterPro" id="IPR035919">
    <property type="entry name" value="EAL_sf"/>
</dbReference>
<organism evidence="4 5">
    <name type="scientific">Deinococcus roseus</name>
    <dbReference type="NCBI Taxonomy" id="392414"/>
    <lineage>
        <taxon>Bacteria</taxon>
        <taxon>Thermotogati</taxon>
        <taxon>Deinococcota</taxon>
        <taxon>Deinococci</taxon>
        <taxon>Deinococcales</taxon>
        <taxon>Deinococcaceae</taxon>
        <taxon>Deinococcus</taxon>
    </lineage>
</organism>
<dbReference type="EMBL" id="BMOD01000034">
    <property type="protein sequence ID" value="GGJ56071.1"/>
    <property type="molecule type" value="Genomic_DNA"/>
</dbReference>
<dbReference type="SMART" id="SM00052">
    <property type="entry name" value="EAL"/>
    <property type="match status" value="1"/>
</dbReference>
<feature type="domain" description="EAL" evidence="2">
    <location>
        <begin position="368"/>
        <end position="620"/>
    </location>
</feature>
<dbReference type="Gene3D" id="3.30.70.270">
    <property type="match status" value="1"/>
</dbReference>
<sequence length="630" mass="70130">MNQKAAFYSSKRFIFLLLGGINAVVGWLPLLEASQMPVISRTLITLNPLLYLFLFLVYWRWPRLEPLYVWGNAVLSVVMPLLLITLDLLNHPDNLDVTSHVIYIPLFYITTLIFLGLKRGLVATGMVFVGASTLLLSHYLPHVAELQGLQLVYFKMVIKFCIASLMGIAFLTAMTLFNENQVRGRVTAELTAELALKDTLTGLDSRKLFHERLEGALLRAQRNRESFVVMFIDLDYFKQVNDRFGHQAGDEVLRQFADRIRQAVRKSDAVARLSGDEFAIIAHEAGLEDATLLGDKIMASLEAPLTVLGEPHPASASIGISVYQEHGKTASALLVAADQAMYQSKIHGRGRYTVYCADAQQGSEGISRTVLERELQHAVEQKAIHLHYQPIYQGEGQDLVGMEALARWNHPTLGWVPPEVFIPVAEDTGVVVELGRQLLLEACTHNKRWEERGLVVSVNVSPVQFNRSDFVQTVQQVLQWTGLPAHLLELELTERTVLHEGARESLQALQSLGVRVSLDDFGSGYSSLSRLQDLPISGFKIDRKFIQDITGRDPLKGSRQLIQVVVQLARVMNLKVVAEGVETQVQLETVLGSGCECIQGHLLSDSLPPEQFERLLQKAEGGVVPFLGQA</sequence>
<feature type="transmembrane region" description="Helical" evidence="1">
    <location>
        <begin position="67"/>
        <end position="89"/>
    </location>
</feature>
<dbReference type="PANTHER" id="PTHR44757:SF2">
    <property type="entry name" value="BIOFILM ARCHITECTURE MAINTENANCE PROTEIN MBAA"/>
    <property type="match status" value="1"/>
</dbReference>
<keyword evidence="1" id="KW-0472">Membrane</keyword>
<keyword evidence="5" id="KW-1185">Reference proteome</keyword>
<evidence type="ECO:0000256" key="1">
    <source>
        <dbReference type="SAM" id="Phobius"/>
    </source>
</evidence>
<name>A0ABQ2DH64_9DEIO</name>
<feature type="transmembrane region" description="Helical" evidence="1">
    <location>
        <begin position="123"/>
        <end position="140"/>
    </location>
</feature>
<feature type="transmembrane region" description="Helical" evidence="1">
    <location>
        <begin position="12"/>
        <end position="31"/>
    </location>
</feature>
<evidence type="ECO:0000259" key="3">
    <source>
        <dbReference type="PROSITE" id="PS50887"/>
    </source>
</evidence>
<gene>
    <name evidence="4" type="ORF">GCM10008938_47780</name>
</gene>
<dbReference type="NCBIfam" id="TIGR00254">
    <property type="entry name" value="GGDEF"/>
    <property type="match status" value="1"/>
</dbReference>
<dbReference type="InterPro" id="IPR000160">
    <property type="entry name" value="GGDEF_dom"/>
</dbReference>
<dbReference type="InterPro" id="IPR001633">
    <property type="entry name" value="EAL_dom"/>
</dbReference>
<dbReference type="InterPro" id="IPR043128">
    <property type="entry name" value="Rev_trsase/Diguanyl_cyclase"/>
</dbReference>
<dbReference type="PROSITE" id="PS50887">
    <property type="entry name" value="GGDEF"/>
    <property type="match status" value="1"/>
</dbReference>
<dbReference type="InterPro" id="IPR029787">
    <property type="entry name" value="Nucleotide_cyclase"/>
</dbReference>